<evidence type="ECO:0000313" key="2">
    <source>
        <dbReference type="Proteomes" id="UP000178446"/>
    </source>
</evidence>
<dbReference type="EMBL" id="MGGB01000057">
    <property type="protein sequence ID" value="OGM18087.1"/>
    <property type="molecule type" value="Genomic_DNA"/>
</dbReference>
<evidence type="ECO:0000313" key="1">
    <source>
        <dbReference type="EMBL" id="OGM18087.1"/>
    </source>
</evidence>
<proteinExistence type="predicted"/>
<gene>
    <name evidence="1" type="ORF">A2685_02855</name>
</gene>
<dbReference type="AlphaFoldDB" id="A0A1F7XSR9"/>
<name>A0A1F7XSR9_9BACT</name>
<organism evidence="1 2">
    <name type="scientific">Candidatus Woesebacteria bacterium RIFCSPHIGHO2_01_FULL_37_10</name>
    <dbReference type="NCBI Taxonomy" id="1802489"/>
    <lineage>
        <taxon>Bacteria</taxon>
        <taxon>Candidatus Woeseibacteriota</taxon>
    </lineage>
</organism>
<dbReference type="Proteomes" id="UP000178446">
    <property type="component" value="Unassembled WGS sequence"/>
</dbReference>
<accession>A0A1F7XSR9</accession>
<protein>
    <submittedName>
        <fullName evidence="1">Uncharacterized protein</fullName>
    </submittedName>
</protein>
<sequence length="122" mass="13638">MKYLEAEKSCKNCAASLAITLINLPQSVPDPNQAAMILCKAKTRPVIIEGNIRYLENGNIEVPFTFDPRFKPCALSPHPNQATCNIFSLGQRLGLKTKTYLILTRTEFDSGIIKPRNIRFGK</sequence>
<reference evidence="1 2" key="1">
    <citation type="journal article" date="2016" name="Nat. Commun.">
        <title>Thousands of microbial genomes shed light on interconnected biogeochemical processes in an aquifer system.</title>
        <authorList>
            <person name="Anantharaman K."/>
            <person name="Brown C.T."/>
            <person name="Hug L.A."/>
            <person name="Sharon I."/>
            <person name="Castelle C.J."/>
            <person name="Probst A.J."/>
            <person name="Thomas B.C."/>
            <person name="Singh A."/>
            <person name="Wilkins M.J."/>
            <person name="Karaoz U."/>
            <person name="Brodie E.L."/>
            <person name="Williams K.H."/>
            <person name="Hubbard S.S."/>
            <person name="Banfield J.F."/>
        </authorList>
    </citation>
    <scope>NUCLEOTIDE SEQUENCE [LARGE SCALE GENOMIC DNA]</scope>
</reference>
<comment type="caution">
    <text evidence="1">The sequence shown here is derived from an EMBL/GenBank/DDBJ whole genome shotgun (WGS) entry which is preliminary data.</text>
</comment>